<dbReference type="VEuPathDB" id="FungiDB:DNF11_0874"/>
<dbReference type="STRING" id="425264.A0A3G2S1I0"/>
<dbReference type="PANTHER" id="PTHR46426:SF1">
    <property type="entry name" value="PROTEIN DISULFIDE-ISOMERASE TMX3"/>
    <property type="match status" value="1"/>
</dbReference>
<dbReference type="GO" id="GO:0003756">
    <property type="term" value="F:protein disulfide isomerase activity"/>
    <property type="evidence" value="ECO:0007669"/>
    <property type="project" value="UniProtKB-EC"/>
</dbReference>
<keyword evidence="7" id="KW-0732">Signal</keyword>
<dbReference type="InterPro" id="IPR017937">
    <property type="entry name" value="Thioredoxin_CS"/>
</dbReference>
<dbReference type="PANTHER" id="PTHR46426">
    <property type="entry name" value="PROTEIN DISULFIDE-ISOMERASE TMX3"/>
    <property type="match status" value="1"/>
</dbReference>
<dbReference type="OrthoDB" id="72053at2759"/>
<feature type="transmembrane region" description="Helical" evidence="6">
    <location>
        <begin position="536"/>
        <end position="552"/>
    </location>
</feature>
<evidence type="ECO:0000256" key="1">
    <source>
        <dbReference type="ARBA" id="ARBA00004389"/>
    </source>
</evidence>
<keyword evidence="2 6" id="KW-0812">Transmembrane</keyword>
<feature type="domain" description="Thioredoxin" evidence="8">
    <location>
        <begin position="150"/>
        <end position="282"/>
    </location>
</feature>
<organism evidence="9 10">
    <name type="scientific">Malassezia restricta (strain ATCC 96810 / NBRC 103918 / CBS 7877)</name>
    <name type="common">Seborrheic dermatitis infection agent</name>
    <dbReference type="NCBI Taxonomy" id="425264"/>
    <lineage>
        <taxon>Eukaryota</taxon>
        <taxon>Fungi</taxon>
        <taxon>Dikarya</taxon>
        <taxon>Basidiomycota</taxon>
        <taxon>Ustilaginomycotina</taxon>
        <taxon>Malasseziomycetes</taxon>
        <taxon>Malasseziales</taxon>
        <taxon>Malasseziaceae</taxon>
        <taxon>Malassezia</taxon>
    </lineage>
</organism>
<dbReference type="InterPro" id="IPR013766">
    <property type="entry name" value="Thioredoxin_domain"/>
</dbReference>
<sequence>MMRVALTAVAVLLCTLCASAIPVSDVFGDDRSLTKGNFSLTNKGVWLIEYYAPWCPHCRAFAPQWHKLVERVDYMSKDPVNPYTLARVDCVAEAALCREQHVDSFPMAKLYKNGKMVMDKVFAKTSRDIKKLEEFIFEGYAALHPDKASLTPPGGAPSNKLQPVKELTEFGQAPIETQEDLNRFLGKDEGQGPSLIKFYSPWCPHCRAMEADYANAAREMVGQVNPLAVDCNKYSDVCQEFGVEGWPHVKLAFNGEYTTYPDDDQFGREKDQFLAWLRVMNVLDAIHEVTASMWYTVVKKKKQTVLFVGPSSEDERQLVQKVRSRINSDTQFLTTKDPALLHRFGHNKALLVFNENIHRPSAVLPLVNAAGMPHQQAVDKITEWIDNQSKPPVQQVMQLTAGESLHQLPGVVVVALNSKSNMFDKQVEQMRKLSQKWRSSPNLAHKSYSFLFYDMNRDGDLLKEVFDISVKSAPSLYVLSDLDGQVYMYPSITRWMNPEKIMNWLEDVDQGRVEGGTKDSLLARTMEAGASSTENVSPFLLLILLVAVLFLIPRVRRFIFRLFSSVRSNRKIV</sequence>
<dbReference type="Proteomes" id="UP000269793">
    <property type="component" value="Chromosome II"/>
</dbReference>
<keyword evidence="9" id="KW-0413">Isomerase</keyword>
<dbReference type="InterPro" id="IPR036249">
    <property type="entry name" value="Thioredoxin-like_sf"/>
</dbReference>
<keyword evidence="3 6" id="KW-1133">Transmembrane helix</keyword>
<dbReference type="GO" id="GO:0005789">
    <property type="term" value="C:endoplasmic reticulum membrane"/>
    <property type="evidence" value="ECO:0007669"/>
    <property type="project" value="UniProtKB-SubCell"/>
</dbReference>
<evidence type="ECO:0000256" key="2">
    <source>
        <dbReference type="ARBA" id="ARBA00022692"/>
    </source>
</evidence>
<evidence type="ECO:0000256" key="7">
    <source>
        <dbReference type="SAM" id="SignalP"/>
    </source>
</evidence>
<evidence type="ECO:0000256" key="3">
    <source>
        <dbReference type="ARBA" id="ARBA00022989"/>
    </source>
</evidence>
<protein>
    <submittedName>
        <fullName evidence="9">Protein disulfide-isomerase 2-3</fullName>
        <ecNumber evidence="9">5.3.4.1</ecNumber>
    </submittedName>
</protein>
<comment type="subcellular location">
    <subcellularLocation>
        <location evidence="1">Endoplasmic reticulum membrane</location>
        <topology evidence="1">Single-pass membrane protein</topology>
    </subcellularLocation>
</comment>
<dbReference type="InterPro" id="IPR052250">
    <property type="entry name" value="PDI_TMX3"/>
</dbReference>
<dbReference type="SUPFAM" id="SSF52833">
    <property type="entry name" value="Thioredoxin-like"/>
    <property type="match status" value="2"/>
</dbReference>
<dbReference type="AlphaFoldDB" id="A0A3G2S1I0"/>
<evidence type="ECO:0000313" key="10">
    <source>
        <dbReference type="Proteomes" id="UP000269793"/>
    </source>
</evidence>
<dbReference type="CDD" id="cd02961">
    <property type="entry name" value="PDI_a_family"/>
    <property type="match status" value="2"/>
</dbReference>
<dbReference type="PROSITE" id="PS00194">
    <property type="entry name" value="THIOREDOXIN_1"/>
    <property type="match status" value="2"/>
</dbReference>
<feature type="domain" description="Thioredoxin" evidence="8">
    <location>
        <begin position="2"/>
        <end position="141"/>
    </location>
</feature>
<evidence type="ECO:0000256" key="4">
    <source>
        <dbReference type="ARBA" id="ARBA00023136"/>
    </source>
</evidence>
<name>A0A3G2S1I0_MALR7</name>
<keyword evidence="4 6" id="KW-0472">Membrane</keyword>
<dbReference type="EMBL" id="CP033149">
    <property type="protein sequence ID" value="AYO41824.1"/>
    <property type="molecule type" value="Genomic_DNA"/>
</dbReference>
<evidence type="ECO:0000259" key="8">
    <source>
        <dbReference type="PROSITE" id="PS51352"/>
    </source>
</evidence>
<feature type="chain" id="PRO_5018226567" evidence="7">
    <location>
        <begin position="21"/>
        <end position="573"/>
    </location>
</feature>
<gene>
    <name evidence="9" type="primary">PDIL2-3</name>
    <name evidence="9" type="ORF">DNF11_0874</name>
</gene>
<evidence type="ECO:0000313" key="9">
    <source>
        <dbReference type="EMBL" id="AYO41824.1"/>
    </source>
</evidence>
<dbReference type="Gene3D" id="3.40.30.10">
    <property type="entry name" value="Glutaredoxin"/>
    <property type="match status" value="3"/>
</dbReference>
<evidence type="ECO:0000256" key="6">
    <source>
        <dbReference type="SAM" id="Phobius"/>
    </source>
</evidence>
<proteinExistence type="predicted"/>
<comment type="function">
    <text evidence="5">Probable disulfide isomerase, which participates in the folding of proteins containing disulfide bonds. May act as a dithiol oxidase. Acts as a regulator of endoplasmic reticulum-mitochondria contact sites via its ability to regulate redox signals.</text>
</comment>
<feature type="signal peptide" evidence="7">
    <location>
        <begin position="1"/>
        <end position="20"/>
    </location>
</feature>
<dbReference type="Pfam" id="PF00085">
    <property type="entry name" value="Thioredoxin"/>
    <property type="match status" value="2"/>
</dbReference>
<dbReference type="PROSITE" id="PS51352">
    <property type="entry name" value="THIOREDOXIN_2"/>
    <property type="match status" value="2"/>
</dbReference>
<evidence type="ECO:0000256" key="5">
    <source>
        <dbReference type="ARBA" id="ARBA00045246"/>
    </source>
</evidence>
<reference evidence="9 10" key="1">
    <citation type="submission" date="2018-10" db="EMBL/GenBank/DDBJ databases">
        <title>Complete genome sequence of Malassezia restricta CBS 7877.</title>
        <authorList>
            <person name="Morand S.C."/>
            <person name="Bertignac M."/>
            <person name="Iltis A."/>
            <person name="Kolder I."/>
            <person name="Pirovano W."/>
            <person name="Jourdain R."/>
            <person name="Clavaud C."/>
        </authorList>
    </citation>
    <scope>NUCLEOTIDE SEQUENCE [LARGE SCALE GENOMIC DNA]</scope>
    <source>
        <strain evidence="9 10">CBS 7877</strain>
    </source>
</reference>
<accession>A0A3G2S1I0</accession>
<dbReference type="EC" id="5.3.4.1" evidence="9"/>
<keyword evidence="10" id="KW-1185">Reference proteome</keyword>
<dbReference type="Pfam" id="PF13848">
    <property type="entry name" value="Thioredoxin_6"/>
    <property type="match status" value="1"/>
</dbReference>